<dbReference type="CDD" id="cd04590">
    <property type="entry name" value="CBS_pair_CorC_HlyC_assoc"/>
    <property type="match status" value="1"/>
</dbReference>
<dbReference type="SMART" id="SM00116">
    <property type="entry name" value="CBS"/>
    <property type="match status" value="2"/>
</dbReference>
<accession>A0A1J5E2M4</accession>
<feature type="transmembrane region" description="Helical" evidence="11">
    <location>
        <begin position="53"/>
        <end position="77"/>
    </location>
</feature>
<evidence type="ECO:0000256" key="9">
    <source>
        <dbReference type="PROSITE-ProRule" id="PRU00703"/>
    </source>
</evidence>
<evidence type="ECO:0000256" key="11">
    <source>
        <dbReference type="SAM" id="Phobius"/>
    </source>
</evidence>
<keyword evidence="5" id="KW-0677">Repeat</keyword>
<feature type="domain" description="CBS" evidence="12">
    <location>
        <begin position="272"/>
        <end position="329"/>
    </location>
</feature>
<evidence type="ECO:0008006" key="16">
    <source>
        <dbReference type="Google" id="ProtNLM"/>
    </source>
</evidence>
<evidence type="ECO:0000259" key="13">
    <source>
        <dbReference type="PROSITE" id="PS51846"/>
    </source>
</evidence>
<keyword evidence="4 10" id="KW-0812">Transmembrane</keyword>
<dbReference type="Pfam" id="PF01595">
    <property type="entry name" value="CNNM"/>
    <property type="match status" value="1"/>
</dbReference>
<evidence type="ECO:0000256" key="6">
    <source>
        <dbReference type="ARBA" id="ARBA00022989"/>
    </source>
</evidence>
<feature type="domain" description="CNNM transmembrane" evidence="13">
    <location>
        <begin position="1"/>
        <end position="188"/>
    </location>
</feature>
<dbReference type="InterPro" id="IPR046342">
    <property type="entry name" value="CBS_dom_sf"/>
</dbReference>
<comment type="caution">
    <text evidence="14">The sequence shown here is derived from an EMBL/GenBank/DDBJ whole genome shotgun (WGS) entry which is preliminary data.</text>
</comment>
<dbReference type="PANTHER" id="PTHR22777">
    <property type="entry name" value="HEMOLYSIN-RELATED"/>
    <property type="match status" value="1"/>
</dbReference>
<evidence type="ECO:0000256" key="10">
    <source>
        <dbReference type="PROSITE-ProRule" id="PRU01193"/>
    </source>
</evidence>
<feature type="domain" description="CBS" evidence="12">
    <location>
        <begin position="207"/>
        <end position="264"/>
    </location>
</feature>
<dbReference type="PANTHER" id="PTHR22777:SF32">
    <property type="entry name" value="UPF0053 INNER MEMBRANE PROTEIN YFJD"/>
    <property type="match status" value="1"/>
</dbReference>
<evidence type="ECO:0000256" key="7">
    <source>
        <dbReference type="ARBA" id="ARBA00023122"/>
    </source>
</evidence>
<keyword evidence="6 10" id="KW-1133">Transmembrane helix</keyword>
<evidence type="ECO:0000313" key="14">
    <source>
        <dbReference type="EMBL" id="OIP42589.1"/>
    </source>
</evidence>
<evidence type="ECO:0000256" key="3">
    <source>
        <dbReference type="ARBA" id="ARBA00022475"/>
    </source>
</evidence>
<evidence type="ECO:0000256" key="2">
    <source>
        <dbReference type="ARBA" id="ARBA00006337"/>
    </source>
</evidence>
<keyword evidence="7 9" id="KW-0129">CBS domain</keyword>
<comment type="similarity">
    <text evidence="2">Belongs to the UPF0053 family.</text>
</comment>
<dbReference type="Pfam" id="PF00571">
    <property type="entry name" value="CBS"/>
    <property type="match status" value="2"/>
</dbReference>
<proteinExistence type="inferred from homology"/>
<comment type="subcellular location">
    <subcellularLocation>
        <location evidence="1">Cell membrane</location>
        <topology evidence="1">Multi-pass membrane protein</topology>
    </subcellularLocation>
</comment>
<evidence type="ECO:0000256" key="4">
    <source>
        <dbReference type="ARBA" id="ARBA00022692"/>
    </source>
</evidence>
<dbReference type="GO" id="GO:0005886">
    <property type="term" value="C:plasma membrane"/>
    <property type="evidence" value="ECO:0007669"/>
    <property type="project" value="UniProtKB-SubCell"/>
</dbReference>
<dbReference type="EMBL" id="MNYI01000045">
    <property type="protein sequence ID" value="OIP42589.1"/>
    <property type="molecule type" value="Genomic_DNA"/>
</dbReference>
<dbReference type="SUPFAM" id="SSF54631">
    <property type="entry name" value="CBS-domain pair"/>
    <property type="match status" value="1"/>
</dbReference>
<dbReference type="InterPro" id="IPR002550">
    <property type="entry name" value="CNNM"/>
</dbReference>
<dbReference type="STRING" id="1817895.AUJ95_01635"/>
<dbReference type="InterPro" id="IPR000644">
    <property type="entry name" value="CBS_dom"/>
</dbReference>
<feature type="transmembrane region" description="Helical" evidence="11">
    <location>
        <begin position="131"/>
        <end position="154"/>
    </location>
</feature>
<dbReference type="Gene3D" id="3.10.580.10">
    <property type="entry name" value="CBS-domain"/>
    <property type="match status" value="1"/>
</dbReference>
<keyword evidence="3" id="KW-1003">Cell membrane</keyword>
<name>A0A1J5E2M4_9BACT</name>
<feature type="transmembrane region" description="Helical" evidence="11">
    <location>
        <begin position="89"/>
        <end position="111"/>
    </location>
</feature>
<gene>
    <name evidence="14" type="ORF">AUJ95_01635</name>
</gene>
<dbReference type="Proteomes" id="UP000183085">
    <property type="component" value="Unassembled WGS sequence"/>
</dbReference>
<evidence type="ECO:0000256" key="1">
    <source>
        <dbReference type="ARBA" id="ARBA00004651"/>
    </source>
</evidence>
<organism evidence="14 15">
    <name type="scientific">Candidatus Desantisbacteria bacterium CG2_30_40_21</name>
    <dbReference type="NCBI Taxonomy" id="1817895"/>
    <lineage>
        <taxon>Bacteria</taxon>
        <taxon>Candidatus Desantisiibacteriota</taxon>
    </lineage>
</organism>
<reference evidence="14 15" key="1">
    <citation type="journal article" date="2016" name="Environ. Microbiol.">
        <title>Genomic resolution of a cold subsurface aquifer community provides metabolic insights for novel microbes adapted to high CO concentrations.</title>
        <authorList>
            <person name="Probst A.J."/>
            <person name="Castelle C.J."/>
            <person name="Singh A."/>
            <person name="Brown C.T."/>
            <person name="Anantharaman K."/>
            <person name="Sharon I."/>
            <person name="Hug L.A."/>
            <person name="Burstein D."/>
            <person name="Emerson J.B."/>
            <person name="Thomas B.C."/>
            <person name="Banfield J.F."/>
        </authorList>
    </citation>
    <scope>NUCLEOTIDE SEQUENCE [LARGE SCALE GENOMIC DNA]</scope>
    <source>
        <strain evidence="14">CG2_30_40_21</strain>
    </source>
</reference>
<dbReference type="PROSITE" id="PS51846">
    <property type="entry name" value="CNNM"/>
    <property type="match status" value="1"/>
</dbReference>
<evidence type="ECO:0000313" key="15">
    <source>
        <dbReference type="Proteomes" id="UP000183085"/>
    </source>
</evidence>
<evidence type="ECO:0000259" key="12">
    <source>
        <dbReference type="PROSITE" id="PS51371"/>
    </source>
</evidence>
<sequence>MITIAIISLILLLCASAFISGSEAALFSLDRLKVKQMPQAAYIPQLLRDPHRLLAVLLSGTTIVNVAASALGTMLFIHICQRVGISKAIGTGFAIITMTLLILFFGEILPIVIGATRGEKIAPWIAYPIRIFYWLFTPFQVLIVGITGFIVRLIEKHPFFKKDALVTEEELKTMIEAGGKDGVLDEQERRIIYSIFEFGAVMVKQAMIPREQMVCIDATASVETILKTIKSHSRVPVFEGMADNIIGMLYARDVIEMLQGEHQISQDKIRKLLRNPYYISESLMVNELLKEFQHKKLQIALVRNAEKRIVGIVSMEDLLEEIVGEIHEESPGRMEERRNSQLSIPH</sequence>
<keyword evidence="8 10" id="KW-0472">Membrane</keyword>
<evidence type="ECO:0000256" key="8">
    <source>
        <dbReference type="ARBA" id="ARBA00023136"/>
    </source>
</evidence>
<dbReference type="PROSITE" id="PS51371">
    <property type="entry name" value="CBS"/>
    <property type="match status" value="2"/>
</dbReference>
<dbReference type="InterPro" id="IPR044751">
    <property type="entry name" value="Ion_transp-like_CBS"/>
</dbReference>
<evidence type="ECO:0000256" key="5">
    <source>
        <dbReference type="ARBA" id="ARBA00022737"/>
    </source>
</evidence>
<dbReference type="AlphaFoldDB" id="A0A1J5E2M4"/>
<protein>
    <recommendedName>
        <fullName evidence="16">Hemolysin</fullName>
    </recommendedName>
</protein>